<feature type="compositionally biased region" description="Basic and acidic residues" evidence="6">
    <location>
        <begin position="887"/>
        <end position="897"/>
    </location>
</feature>
<dbReference type="InterPro" id="IPR001752">
    <property type="entry name" value="Kinesin_motor_dom"/>
</dbReference>
<dbReference type="PRINTS" id="PR00380">
    <property type="entry name" value="KINESINHEAVY"/>
</dbReference>
<evidence type="ECO:0000256" key="3">
    <source>
        <dbReference type="ARBA" id="ARBA00022840"/>
    </source>
</evidence>
<dbReference type="SUPFAM" id="SSF52540">
    <property type="entry name" value="P-loop containing nucleoside triphosphate hydrolases"/>
    <property type="match status" value="1"/>
</dbReference>
<proteinExistence type="inferred from homology"/>
<dbReference type="InParanoid" id="A0A067MG64"/>
<keyword evidence="4 5" id="KW-0505">Motor protein</keyword>
<name>A0A067MG64_BOTB1</name>
<dbReference type="SMART" id="SM00129">
    <property type="entry name" value="KISc"/>
    <property type="match status" value="1"/>
</dbReference>
<feature type="domain" description="Kinesin motor" evidence="7">
    <location>
        <begin position="137"/>
        <end position="616"/>
    </location>
</feature>
<dbReference type="AlphaFoldDB" id="A0A067MG64"/>
<reference evidence="9" key="1">
    <citation type="journal article" date="2014" name="Proc. Natl. Acad. Sci. U.S.A.">
        <title>Extensive sampling of basidiomycete genomes demonstrates inadequacy of the white-rot/brown-rot paradigm for wood decay fungi.</title>
        <authorList>
            <person name="Riley R."/>
            <person name="Salamov A.A."/>
            <person name="Brown D.W."/>
            <person name="Nagy L.G."/>
            <person name="Floudas D."/>
            <person name="Held B.W."/>
            <person name="Levasseur A."/>
            <person name="Lombard V."/>
            <person name="Morin E."/>
            <person name="Otillar R."/>
            <person name="Lindquist E.A."/>
            <person name="Sun H."/>
            <person name="LaButti K.M."/>
            <person name="Schmutz J."/>
            <person name="Jabbour D."/>
            <person name="Luo H."/>
            <person name="Baker S.E."/>
            <person name="Pisabarro A.G."/>
            <person name="Walton J.D."/>
            <person name="Blanchette R.A."/>
            <person name="Henrissat B."/>
            <person name="Martin F."/>
            <person name="Cullen D."/>
            <person name="Hibbett D.S."/>
            <person name="Grigoriev I.V."/>
        </authorList>
    </citation>
    <scope>NUCLEOTIDE SEQUENCE [LARGE SCALE GENOMIC DNA]</scope>
    <source>
        <strain evidence="9">FD-172 SS1</strain>
    </source>
</reference>
<feature type="compositionally biased region" description="Low complexity" evidence="6">
    <location>
        <begin position="30"/>
        <end position="77"/>
    </location>
</feature>
<dbReference type="InterPro" id="IPR036961">
    <property type="entry name" value="Kinesin_motor_dom_sf"/>
</dbReference>
<dbReference type="GO" id="GO:0007018">
    <property type="term" value="P:microtubule-based movement"/>
    <property type="evidence" value="ECO:0007669"/>
    <property type="project" value="InterPro"/>
</dbReference>
<dbReference type="STRING" id="930990.A0A067MG64"/>
<keyword evidence="9" id="KW-1185">Reference proteome</keyword>
<evidence type="ECO:0000256" key="6">
    <source>
        <dbReference type="SAM" id="MobiDB-lite"/>
    </source>
</evidence>
<dbReference type="InterPro" id="IPR027640">
    <property type="entry name" value="Kinesin-like_fam"/>
</dbReference>
<feature type="binding site" evidence="5">
    <location>
        <begin position="232"/>
        <end position="239"/>
    </location>
    <ligand>
        <name>ATP</name>
        <dbReference type="ChEBI" id="CHEBI:30616"/>
    </ligand>
</feature>
<accession>A0A067MG64</accession>
<dbReference type="PANTHER" id="PTHR24115:SF1008">
    <property type="entry name" value="KINESIN-LIKE PROTEIN SUBITO"/>
    <property type="match status" value="1"/>
</dbReference>
<dbReference type="PANTHER" id="PTHR24115">
    <property type="entry name" value="KINESIN-RELATED"/>
    <property type="match status" value="1"/>
</dbReference>
<feature type="compositionally biased region" description="Acidic residues" evidence="6">
    <location>
        <begin position="815"/>
        <end position="886"/>
    </location>
</feature>
<feature type="region of interest" description="Disordered" evidence="6">
    <location>
        <begin position="781"/>
        <end position="1013"/>
    </location>
</feature>
<protein>
    <recommendedName>
        <fullName evidence="7">Kinesin motor domain-containing protein</fullName>
    </recommendedName>
</protein>
<keyword evidence="1" id="KW-0493">Microtubule</keyword>
<dbReference type="OrthoDB" id="123929at2759"/>
<feature type="compositionally biased region" description="Polar residues" evidence="6">
    <location>
        <begin position="942"/>
        <end position="959"/>
    </location>
</feature>
<evidence type="ECO:0000313" key="8">
    <source>
        <dbReference type="EMBL" id="KDQ13705.1"/>
    </source>
</evidence>
<dbReference type="EMBL" id="KL198042">
    <property type="protein sequence ID" value="KDQ13705.1"/>
    <property type="molecule type" value="Genomic_DNA"/>
</dbReference>
<dbReference type="GO" id="GO:0005634">
    <property type="term" value="C:nucleus"/>
    <property type="evidence" value="ECO:0007669"/>
    <property type="project" value="TreeGrafter"/>
</dbReference>
<evidence type="ECO:0000259" key="7">
    <source>
        <dbReference type="PROSITE" id="PS50067"/>
    </source>
</evidence>
<dbReference type="Proteomes" id="UP000027195">
    <property type="component" value="Unassembled WGS sequence"/>
</dbReference>
<evidence type="ECO:0000256" key="5">
    <source>
        <dbReference type="PROSITE-ProRule" id="PRU00283"/>
    </source>
</evidence>
<keyword evidence="2 5" id="KW-0547">Nucleotide-binding</keyword>
<dbReference type="HOGENOM" id="CLU_001485_9_0_1"/>
<dbReference type="GO" id="GO:0005524">
    <property type="term" value="F:ATP binding"/>
    <property type="evidence" value="ECO:0007669"/>
    <property type="project" value="UniProtKB-UniRule"/>
</dbReference>
<feature type="compositionally biased region" description="Basic and acidic residues" evidence="6">
    <location>
        <begin position="794"/>
        <end position="803"/>
    </location>
</feature>
<dbReference type="Gene3D" id="3.40.850.10">
    <property type="entry name" value="Kinesin motor domain"/>
    <property type="match status" value="1"/>
</dbReference>
<dbReference type="PROSITE" id="PS50067">
    <property type="entry name" value="KINESIN_MOTOR_2"/>
    <property type="match status" value="1"/>
</dbReference>
<dbReference type="InterPro" id="IPR019821">
    <property type="entry name" value="Kinesin_motor_CS"/>
</dbReference>
<organism evidence="8 9">
    <name type="scientific">Botryobasidium botryosum (strain FD-172 SS1)</name>
    <dbReference type="NCBI Taxonomy" id="930990"/>
    <lineage>
        <taxon>Eukaryota</taxon>
        <taxon>Fungi</taxon>
        <taxon>Dikarya</taxon>
        <taxon>Basidiomycota</taxon>
        <taxon>Agaricomycotina</taxon>
        <taxon>Agaricomycetes</taxon>
        <taxon>Cantharellales</taxon>
        <taxon>Botryobasidiaceae</taxon>
        <taxon>Botryobasidium</taxon>
    </lineage>
</organism>
<gene>
    <name evidence="8" type="ORF">BOTBODRAFT_133259</name>
</gene>
<feature type="region of interest" description="Disordered" evidence="6">
    <location>
        <begin position="1"/>
        <end position="115"/>
    </location>
</feature>
<dbReference type="GO" id="GO:0003777">
    <property type="term" value="F:microtubule motor activity"/>
    <property type="evidence" value="ECO:0007669"/>
    <property type="project" value="InterPro"/>
</dbReference>
<evidence type="ECO:0000256" key="1">
    <source>
        <dbReference type="ARBA" id="ARBA00022701"/>
    </source>
</evidence>
<dbReference type="FunCoup" id="A0A067MG64">
    <property type="interactions" value="156"/>
</dbReference>
<dbReference type="PROSITE" id="PS00411">
    <property type="entry name" value="KINESIN_MOTOR_1"/>
    <property type="match status" value="1"/>
</dbReference>
<dbReference type="InterPro" id="IPR027417">
    <property type="entry name" value="P-loop_NTPase"/>
</dbReference>
<feature type="region of interest" description="Disordered" evidence="6">
    <location>
        <begin position="380"/>
        <end position="406"/>
    </location>
</feature>
<dbReference type="GO" id="GO:0016887">
    <property type="term" value="F:ATP hydrolysis activity"/>
    <property type="evidence" value="ECO:0007669"/>
    <property type="project" value="TreeGrafter"/>
</dbReference>
<evidence type="ECO:0000256" key="2">
    <source>
        <dbReference type="ARBA" id="ARBA00022741"/>
    </source>
</evidence>
<feature type="compositionally biased region" description="Basic and acidic residues" evidence="6">
    <location>
        <begin position="973"/>
        <end position="984"/>
    </location>
</feature>
<dbReference type="GO" id="GO:0008017">
    <property type="term" value="F:microtubule binding"/>
    <property type="evidence" value="ECO:0007669"/>
    <property type="project" value="InterPro"/>
</dbReference>
<dbReference type="GO" id="GO:0005871">
    <property type="term" value="C:kinesin complex"/>
    <property type="evidence" value="ECO:0007669"/>
    <property type="project" value="TreeGrafter"/>
</dbReference>
<evidence type="ECO:0000256" key="4">
    <source>
        <dbReference type="ARBA" id="ARBA00023175"/>
    </source>
</evidence>
<evidence type="ECO:0000313" key="9">
    <source>
        <dbReference type="Proteomes" id="UP000027195"/>
    </source>
</evidence>
<comment type="similarity">
    <text evidence="5">Belongs to the TRAFAC class myosin-kinesin ATPase superfamily. Kinesin family.</text>
</comment>
<keyword evidence="3 5" id="KW-0067">ATP-binding</keyword>
<dbReference type="GO" id="GO:0005874">
    <property type="term" value="C:microtubule"/>
    <property type="evidence" value="ECO:0007669"/>
    <property type="project" value="UniProtKB-KW"/>
</dbReference>
<dbReference type="Pfam" id="PF00225">
    <property type="entry name" value="Kinesin"/>
    <property type="match status" value="1"/>
</dbReference>
<sequence>MASRLPRPPATRSSTRAKPSATPSEPPAPATRTRATRAATAAASAAQPTASSTRRSNLSATTKTTAAATKQTRATKASEPPATKARNRAVTNKPVATKEDAHLPTPPPSSVVAPEPTLPRKVSVVNLKSLPSDDREPIKAFLRIRPPPSAEEQSTDSPYLTFVSPTDVQMSAPALPPSSFSRLRAPTPSRSTYKFTQVFPHTTLQAEFFKETALPMVQNLLSGENGLLFAYGVTNSGKTYTIQGGKGPGESGLLPRTLDVIFNSVEGLHSEAPFRPVHLAGIEREMPQDLDEYKARTSVIPIELSQKPVEIPFNADEDVLEGLLPESERTEHLGFDDTSLPVDRNYEYSIWVSYAEIYNEKIFDLLGVSQGLSSGIATERSSIAPPASPRLPRSSTFGSLASSSSDPSLAAQPLLLKRLALPLKTDPATGGKYIANLREIRVRSAAEARQILKLGQINRRVFGTVANRESSRSHAVFTCKVIRVHKGSPNDPDSVQTARLSIVDLAGSERTKNTQNTGERLKEAGNINNSLMVLGQCMEVLRANQRKLAIIPHALSPLAPPKLAVVPFRHSKLTELFQDFFIGEGRAVMIVNVNPYDTGFEENSHVMRFSALAREVATVTHKPQLPSLKKPEPVTRKVTLSFAGTGDRKPRQTLVEIVEESEESAAGDAEEDVERDTLVDRLFEELEDLRIRLYEAELRSAIIESQVREEVTREMEERMRLMERMHAQRLMDEVEENEVKMDKKIDMLHRAGMIGVGASNMNEGDSSLEIEGVDHSILVESESSRAPSPSPPARQKEKPRSTTDSKPSADATKVEEEELTEDERTEEEQTVDGFIDDEAEEGSEVEDEDDTQEEEEEEEEEEASQSDEEWVPEADEADDADEISDDTLDKSTRRSAKEGPAPTDLGKEKEPVLPLNISPKKVAPAPPTPPINREGDKVEETTIIQTQDTHAAPSSTSPSLDGDESEGEAMIVPDKKARQKILEEQHEDDSSASSRKSENKPAKKKKRQLGNKAAVMTEDDILEVTRNVELSEMATSKSGNIRRMRVS</sequence>